<feature type="active site" description="For beta-ketoacyl synthase activity" evidence="12">
    <location>
        <position position="158"/>
    </location>
</feature>
<dbReference type="NCBIfam" id="NF005589">
    <property type="entry name" value="PRK07314.1"/>
    <property type="match status" value="1"/>
</dbReference>
<evidence type="ECO:0000256" key="12">
    <source>
        <dbReference type="PIRSR" id="PIRSR000447-1"/>
    </source>
</evidence>
<evidence type="ECO:0000256" key="2">
    <source>
        <dbReference type="ARBA" id="ARBA00008467"/>
    </source>
</evidence>
<dbReference type="PANTHER" id="PTHR11712">
    <property type="entry name" value="POLYKETIDE SYNTHASE-RELATED"/>
    <property type="match status" value="1"/>
</dbReference>
<dbReference type="CDD" id="cd00834">
    <property type="entry name" value="KAS_I_II"/>
    <property type="match status" value="1"/>
</dbReference>
<keyword evidence="9 11" id="KW-0275">Fatty acid biosynthesis</keyword>
<dbReference type="InterPro" id="IPR017568">
    <property type="entry name" value="3-oxoacyl-ACP_synth-2"/>
</dbReference>
<dbReference type="Gene3D" id="3.40.47.10">
    <property type="match status" value="1"/>
</dbReference>
<dbReference type="UniPathway" id="UPA00094"/>
<dbReference type="Pfam" id="PF00109">
    <property type="entry name" value="ketoacyl-synt"/>
    <property type="match status" value="1"/>
</dbReference>
<name>A0A3E2BQB9_9BACT</name>
<dbReference type="InterPro" id="IPR020841">
    <property type="entry name" value="PKS_Beta-ketoAc_synthase_dom"/>
</dbReference>
<dbReference type="GO" id="GO:0005829">
    <property type="term" value="C:cytosol"/>
    <property type="evidence" value="ECO:0007669"/>
    <property type="project" value="TreeGrafter"/>
</dbReference>
<comment type="function">
    <text evidence="11">Involved in the type II fatty acid elongation cycle. Catalyzes the elongation of a wide range of acyl-ACP by the addition of two carbons from malonyl-ACP to an acyl acceptor. Can efficiently catalyze the conversion of palmitoleoyl-ACP (cis-hexadec-9-enoyl-ACP) to cis-vaccenoyl-ACP (cis-octadec-11-enoyl-ACP), an essential step in the thermal regulation of fatty acid composition.</text>
</comment>
<dbReference type="SMART" id="SM00825">
    <property type="entry name" value="PKS_KS"/>
    <property type="match status" value="1"/>
</dbReference>
<dbReference type="InterPro" id="IPR014030">
    <property type="entry name" value="Ketoacyl_synth_N"/>
</dbReference>
<dbReference type="PROSITE" id="PS52004">
    <property type="entry name" value="KS3_2"/>
    <property type="match status" value="1"/>
</dbReference>
<dbReference type="EMBL" id="QUAH01000001">
    <property type="protein sequence ID" value="RFT16837.1"/>
    <property type="molecule type" value="Genomic_DNA"/>
</dbReference>
<evidence type="ECO:0000256" key="5">
    <source>
        <dbReference type="ARBA" id="ARBA00022516"/>
    </source>
</evidence>
<evidence type="ECO:0000256" key="9">
    <source>
        <dbReference type="ARBA" id="ARBA00023160"/>
    </source>
</evidence>
<dbReference type="InterPro" id="IPR016039">
    <property type="entry name" value="Thiolase-like"/>
</dbReference>
<dbReference type="FunFam" id="3.40.47.10:FF:000009">
    <property type="entry name" value="3-oxoacyl-[acyl-carrier-protein] synthase 2"/>
    <property type="match status" value="1"/>
</dbReference>
<evidence type="ECO:0000256" key="3">
    <source>
        <dbReference type="ARBA" id="ARBA00012356"/>
    </source>
</evidence>
<evidence type="ECO:0000256" key="13">
    <source>
        <dbReference type="RuleBase" id="RU003694"/>
    </source>
</evidence>
<keyword evidence="5 11" id="KW-0444">Lipid biosynthesis</keyword>
<dbReference type="EC" id="2.3.1.179" evidence="3 11"/>
<evidence type="ECO:0000256" key="7">
    <source>
        <dbReference type="ARBA" id="ARBA00022832"/>
    </source>
</evidence>
<dbReference type="Proteomes" id="UP000257323">
    <property type="component" value="Unassembled WGS sequence"/>
</dbReference>
<dbReference type="SUPFAM" id="SSF53901">
    <property type="entry name" value="Thiolase-like"/>
    <property type="match status" value="2"/>
</dbReference>
<dbReference type="GO" id="GO:0004315">
    <property type="term" value="F:3-oxoacyl-[acyl-carrier-protein] synthase activity"/>
    <property type="evidence" value="ECO:0007669"/>
    <property type="project" value="UniProtKB-UniRule"/>
</dbReference>
<dbReference type="InterPro" id="IPR014031">
    <property type="entry name" value="Ketoacyl_synth_C"/>
</dbReference>
<evidence type="ECO:0000256" key="4">
    <source>
        <dbReference type="ARBA" id="ARBA00014657"/>
    </source>
</evidence>
<comment type="catalytic activity">
    <reaction evidence="11">
        <text>(9Z)-hexadecenoyl-[ACP] + malonyl-[ACP] + H(+) = 3-oxo-(11Z)-octadecenoyl-[ACP] + holo-[ACP] + CO2</text>
        <dbReference type="Rhea" id="RHEA:55040"/>
        <dbReference type="Rhea" id="RHEA-COMP:9623"/>
        <dbReference type="Rhea" id="RHEA-COMP:9685"/>
        <dbReference type="Rhea" id="RHEA-COMP:10800"/>
        <dbReference type="Rhea" id="RHEA-COMP:14074"/>
        <dbReference type="ChEBI" id="CHEBI:15378"/>
        <dbReference type="ChEBI" id="CHEBI:16526"/>
        <dbReference type="ChEBI" id="CHEBI:64479"/>
        <dbReference type="ChEBI" id="CHEBI:78449"/>
        <dbReference type="ChEBI" id="CHEBI:83989"/>
        <dbReference type="ChEBI" id="CHEBI:138538"/>
        <dbReference type="EC" id="2.3.1.179"/>
    </reaction>
</comment>
<dbReference type="PANTHER" id="PTHR11712:SF336">
    <property type="entry name" value="3-OXOACYL-[ACYL-CARRIER-PROTEIN] SYNTHASE, MITOCHONDRIAL"/>
    <property type="match status" value="1"/>
</dbReference>
<organism evidence="15 16">
    <name type="scientific">Candidatus Saccharicenans subterraneus</name>
    <dbReference type="NCBI Taxonomy" id="2508984"/>
    <lineage>
        <taxon>Bacteria</taxon>
        <taxon>Candidatus Aminicenantota</taxon>
        <taxon>Candidatus Aminicenantia</taxon>
        <taxon>Candidatus Aminicenantales</taxon>
        <taxon>Candidatus Saccharicenantaceae</taxon>
        <taxon>Candidatus Saccharicenans</taxon>
    </lineage>
</organism>
<comment type="caution">
    <text evidence="15">The sequence shown here is derived from an EMBL/GenBank/DDBJ whole genome shotgun (WGS) entry which is preliminary data.</text>
</comment>
<dbReference type="PIRSF" id="PIRSF000447">
    <property type="entry name" value="KAS_II"/>
    <property type="match status" value="1"/>
</dbReference>
<comment type="catalytic activity">
    <reaction evidence="11">
        <text>a fatty acyl-[ACP] + malonyl-[ACP] + H(+) = a 3-oxoacyl-[ACP] + holo-[ACP] + CO2</text>
        <dbReference type="Rhea" id="RHEA:22836"/>
        <dbReference type="Rhea" id="RHEA-COMP:9623"/>
        <dbReference type="Rhea" id="RHEA-COMP:9685"/>
        <dbReference type="Rhea" id="RHEA-COMP:9916"/>
        <dbReference type="Rhea" id="RHEA-COMP:14125"/>
        <dbReference type="ChEBI" id="CHEBI:15378"/>
        <dbReference type="ChEBI" id="CHEBI:16526"/>
        <dbReference type="ChEBI" id="CHEBI:64479"/>
        <dbReference type="ChEBI" id="CHEBI:78449"/>
        <dbReference type="ChEBI" id="CHEBI:78776"/>
        <dbReference type="ChEBI" id="CHEBI:138651"/>
    </reaction>
</comment>
<evidence type="ECO:0000256" key="6">
    <source>
        <dbReference type="ARBA" id="ARBA00022679"/>
    </source>
</evidence>
<feature type="domain" description="Ketosynthase family 3 (KS3)" evidence="14">
    <location>
        <begin position="1"/>
        <end position="405"/>
    </location>
</feature>
<evidence type="ECO:0000313" key="16">
    <source>
        <dbReference type="Proteomes" id="UP000257323"/>
    </source>
</evidence>
<dbReference type="NCBIfam" id="NF004970">
    <property type="entry name" value="PRK06333.1"/>
    <property type="match status" value="1"/>
</dbReference>
<keyword evidence="6 11" id="KW-0808">Transferase</keyword>
<evidence type="ECO:0000259" key="14">
    <source>
        <dbReference type="PROSITE" id="PS52004"/>
    </source>
</evidence>
<evidence type="ECO:0000313" key="15">
    <source>
        <dbReference type="EMBL" id="RFT16837.1"/>
    </source>
</evidence>
<keyword evidence="10 11" id="KW-0012">Acyltransferase</keyword>
<dbReference type="GO" id="GO:0006633">
    <property type="term" value="P:fatty acid biosynthetic process"/>
    <property type="evidence" value="ECO:0007669"/>
    <property type="project" value="UniProtKB-UniRule"/>
</dbReference>
<evidence type="ECO:0000256" key="10">
    <source>
        <dbReference type="ARBA" id="ARBA00023315"/>
    </source>
</evidence>
<evidence type="ECO:0000256" key="11">
    <source>
        <dbReference type="PIRNR" id="PIRNR000447"/>
    </source>
</evidence>
<dbReference type="AlphaFoldDB" id="A0A3E2BQB9"/>
<reference evidence="15 16" key="1">
    <citation type="submission" date="2018-08" db="EMBL/GenBank/DDBJ databases">
        <title>Genome analysis of the thermophilic bacterium of the candidate phylum Aminicenantes from deep subsurface aquifer revealed its physiology and ecological role.</title>
        <authorList>
            <person name="Kadnikov V.V."/>
            <person name="Mardanov A.V."/>
            <person name="Beletsky A.V."/>
            <person name="Karnachuk O.V."/>
            <person name="Ravin N.V."/>
        </authorList>
    </citation>
    <scope>NUCLEOTIDE SEQUENCE [LARGE SCALE GENOMIC DNA]</scope>
    <source>
        <strain evidence="15">BY38</strain>
    </source>
</reference>
<evidence type="ECO:0000256" key="8">
    <source>
        <dbReference type="ARBA" id="ARBA00023098"/>
    </source>
</evidence>
<comment type="similarity">
    <text evidence="2 11 13">Belongs to the thiolase-like superfamily. Beta-ketoacyl-ACP synthases family.</text>
</comment>
<dbReference type="NCBIfam" id="TIGR03150">
    <property type="entry name" value="fabF"/>
    <property type="match status" value="1"/>
</dbReference>
<accession>A0A3E2BQB9</accession>
<dbReference type="InterPro" id="IPR000794">
    <property type="entry name" value="Beta-ketoacyl_synthase"/>
</dbReference>
<proteinExistence type="inferred from homology"/>
<comment type="pathway">
    <text evidence="1 11">Lipid metabolism; fatty acid biosynthesis.</text>
</comment>
<dbReference type="Pfam" id="PF02801">
    <property type="entry name" value="Ketoacyl-synt_C"/>
    <property type="match status" value="1"/>
</dbReference>
<keyword evidence="7" id="KW-0276">Fatty acid metabolism</keyword>
<evidence type="ECO:0000256" key="1">
    <source>
        <dbReference type="ARBA" id="ARBA00005194"/>
    </source>
</evidence>
<protein>
    <recommendedName>
        <fullName evidence="4 11">3-oxoacyl-[acyl-carrier-protein] synthase 2</fullName>
        <ecNumber evidence="3 11">2.3.1.179</ecNumber>
    </recommendedName>
</protein>
<sequence>MITGLGLVTPLGLGVESNWQALLAGRSAISRITRFDPERFPTRIAGEIKNFDVQQFIDRKEARKMDLFVQYAIVAAELAVQDSGIDTALLQGERTGVYVGSGIGGIGSIEETHRVLLEKGPDRVSPFFIIQTIINEAPGHISIRYRASGPNLANATACSTGAHAIGEAFRMIKLGVADRMIAGGAEAPITPLSLAGFCNMKALSERNDEPEKASRPFDARRDGFVMSEGAGIVLLEELESALKRGARIYAEVLGYGLNSDAYHVTAPSPDGDGAARVMRMALQDGGVNPEEVQYINAHGTSTQYNDKTETLAIKKVFGEGAKKVGVSSTKSMTGHLLGAAGGLETAITALAIFHQVMPPTINYEFPDPECDLDYVPNTARPAEIIHALTNSFGFGGTNACLLLKKFE</sequence>
<keyword evidence="8" id="KW-0443">Lipid metabolism</keyword>
<gene>
    <name evidence="15" type="ORF">OP8BY_0779</name>
</gene>